<comment type="caution">
    <text evidence="2">The sequence shown here is derived from an EMBL/GenBank/DDBJ whole genome shotgun (WGS) entry which is preliminary data.</text>
</comment>
<sequence>MSDPIPTSAALADKRKSEVRSQACSPTMTWLNDSSVVEEISVISLSTDLPPSEPQTLQLSLPREVPSEHLDSVDSSINLEAKDQTKITVATPQTTQPHSSAPLLDKHESTEETAEDDTERAPPQRRHWSRYFLVDLLALAMPVSRRWPGCAEGLRGKTCPCTTSGRCSEVAAPWPFTRSGDRAQAETEEARPAVKTGQRRHQKREVLSCMYLAAGRTCTSSICFCTSSYFYL</sequence>
<feature type="compositionally biased region" description="Polar residues" evidence="1">
    <location>
        <begin position="46"/>
        <end position="59"/>
    </location>
</feature>
<proteinExistence type="predicted"/>
<organism evidence="2 3">
    <name type="scientific">Mugilogobius chulae</name>
    <name type="common">yellowstripe goby</name>
    <dbReference type="NCBI Taxonomy" id="88201"/>
    <lineage>
        <taxon>Eukaryota</taxon>
        <taxon>Metazoa</taxon>
        <taxon>Chordata</taxon>
        <taxon>Craniata</taxon>
        <taxon>Vertebrata</taxon>
        <taxon>Euteleostomi</taxon>
        <taxon>Actinopterygii</taxon>
        <taxon>Neopterygii</taxon>
        <taxon>Teleostei</taxon>
        <taxon>Neoteleostei</taxon>
        <taxon>Acanthomorphata</taxon>
        <taxon>Gobiaria</taxon>
        <taxon>Gobiiformes</taxon>
        <taxon>Gobioidei</taxon>
        <taxon>Gobiidae</taxon>
        <taxon>Gobionellinae</taxon>
        <taxon>Mugilogobius</taxon>
    </lineage>
</organism>
<feature type="region of interest" description="Disordered" evidence="1">
    <location>
        <begin position="84"/>
        <end position="123"/>
    </location>
</feature>
<feature type="region of interest" description="Disordered" evidence="1">
    <location>
        <begin position="46"/>
        <end position="69"/>
    </location>
</feature>
<dbReference type="AlphaFoldDB" id="A0AAW0MDL7"/>
<dbReference type="Proteomes" id="UP001460270">
    <property type="component" value="Unassembled WGS sequence"/>
</dbReference>
<name>A0AAW0MDL7_9GOBI</name>
<keyword evidence="3" id="KW-1185">Reference proteome</keyword>
<feature type="region of interest" description="Disordered" evidence="1">
    <location>
        <begin position="180"/>
        <end position="199"/>
    </location>
</feature>
<feature type="region of interest" description="Disordered" evidence="1">
    <location>
        <begin position="1"/>
        <end position="24"/>
    </location>
</feature>
<dbReference type="EMBL" id="JBBPFD010000665">
    <property type="protein sequence ID" value="KAK7877898.1"/>
    <property type="molecule type" value="Genomic_DNA"/>
</dbReference>
<gene>
    <name evidence="2" type="ORF">WMY93_031427</name>
</gene>
<reference evidence="3" key="1">
    <citation type="submission" date="2024-04" db="EMBL/GenBank/DDBJ databases">
        <title>Salinicola lusitanus LLJ914,a marine bacterium isolated from the Okinawa Trough.</title>
        <authorList>
            <person name="Li J."/>
        </authorList>
    </citation>
    <scope>NUCLEOTIDE SEQUENCE [LARGE SCALE GENOMIC DNA]</scope>
</reference>
<evidence type="ECO:0000313" key="2">
    <source>
        <dbReference type="EMBL" id="KAK7877898.1"/>
    </source>
</evidence>
<evidence type="ECO:0000256" key="1">
    <source>
        <dbReference type="SAM" id="MobiDB-lite"/>
    </source>
</evidence>
<evidence type="ECO:0000313" key="3">
    <source>
        <dbReference type="Proteomes" id="UP001460270"/>
    </source>
</evidence>
<protein>
    <submittedName>
        <fullName evidence="2">Uncharacterized protein</fullName>
    </submittedName>
</protein>
<accession>A0AAW0MDL7</accession>
<feature type="compositionally biased region" description="Polar residues" evidence="1">
    <location>
        <begin position="86"/>
        <end position="99"/>
    </location>
</feature>
<feature type="compositionally biased region" description="Basic and acidic residues" evidence="1">
    <location>
        <begin position="180"/>
        <end position="192"/>
    </location>
</feature>